<name>A0A0E2DAL4_LEPIR</name>
<dbReference type="SUPFAM" id="SSF52540">
    <property type="entry name" value="P-loop containing nucleoside triphosphate hydrolases"/>
    <property type="match status" value="1"/>
</dbReference>
<dbReference type="PANTHER" id="PTHR13696">
    <property type="entry name" value="P-LOOP CONTAINING NUCLEOSIDE TRIPHOSPHATE HYDROLASE"/>
    <property type="match status" value="1"/>
</dbReference>
<proteinExistence type="predicted"/>
<dbReference type="InterPro" id="IPR025669">
    <property type="entry name" value="AAA_dom"/>
</dbReference>
<accession>A0A0E2DAL4</accession>
<sequence length="173" mass="19344">MLEGSLSLSDVIRKTEFGIDIVPANIRLARIARDVSSDPSAILRFQSALKKLDYDLVILDTPPYLSFTLTLGIYVADKILVPVSLNRWSLQGHDEVYAEIERITQDNPKPILNIPSKISKADAGKATYLEKYTFTKSFIQNLKEVEMAAMNGVPLNKDGASWKQFSELAKEIL</sequence>
<dbReference type="InterPro" id="IPR027417">
    <property type="entry name" value="P-loop_NTPase"/>
</dbReference>
<dbReference type="InterPro" id="IPR050678">
    <property type="entry name" value="DNA_Partitioning_ATPase"/>
</dbReference>
<dbReference type="EMBL" id="AHNR02000004">
    <property type="protein sequence ID" value="EKR57155.1"/>
    <property type="molecule type" value="Genomic_DNA"/>
</dbReference>
<dbReference type="Gene3D" id="3.40.50.300">
    <property type="entry name" value="P-loop containing nucleotide triphosphate hydrolases"/>
    <property type="match status" value="1"/>
</dbReference>
<feature type="domain" description="AAA" evidence="1">
    <location>
        <begin position="6"/>
        <end position="106"/>
    </location>
</feature>
<dbReference type="Proteomes" id="UP000001340">
    <property type="component" value="Unassembled WGS sequence"/>
</dbReference>
<evidence type="ECO:0000313" key="2">
    <source>
        <dbReference type="EMBL" id="EKR57155.1"/>
    </source>
</evidence>
<organism evidence="2 3">
    <name type="scientific">Leptospira interrogans str. UI 12758</name>
    <dbReference type="NCBI Taxonomy" id="1049938"/>
    <lineage>
        <taxon>Bacteria</taxon>
        <taxon>Pseudomonadati</taxon>
        <taxon>Spirochaetota</taxon>
        <taxon>Spirochaetia</taxon>
        <taxon>Leptospirales</taxon>
        <taxon>Leptospiraceae</taxon>
        <taxon>Leptospira</taxon>
    </lineage>
</organism>
<dbReference type="PANTHER" id="PTHR13696:SF99">
    <property type="entry name" value="COBYRINIC ACID AC-DIAMIDE SYNTHASE"/>
    <property type="match status" value="1"/>
</dbReference>
<protein>
    <submittedName>
        <fullName evidence="2">CobQ/CobB/MinD/ParA nucleotide binding domain protein</fullName>
    </submittedName>
</protein>
<gene>
    <name evidence="2" type="ORF">LEP1GSC105_0153</name>
</gene>
<evidence type="ECO:0000259" key="1">
    <source>
        <dbReference type="Pfam" id="PF13614"/>
    </source>
</evidence>
<reference evidence="2 3" key="1">
    <citation type="submission" date="2012-10" db="EMBL/GenBank/DDBJ databases">
        <authorList>
            <person name="Harkins D.M."/>
            <person name="Durkin A.S."/>
            <person name="Brinkac L.M."/>
            <person name="Haft D.H."/>
            <person name="Selengut J.D."/>
            <person name="Sanka R."/>
            <person name="DePew J."/>
            <person name="Purushe J."/>
            <person name="Chanthongthip A."/>
            <person name="Lattana O."/>
            <person name="Phetsouvanh R."/>
            <person name="Newton P.N."/>
            <person name="Vinetz J.M."/>
            <person name="Sutton G.G."/>
            <person name="Nierman W.C."/>
            <person name="Fouts D.E."/>
        </authorList>
    </citation>
    <scope>NUCLEOTIDE SEQUENCE [LARGE SCALE GENOMIC DNA]</scope>
    <source>
        <strain evidence="2 3">UI 12758</strain>
    </source>
</reference>
<dbReference type="AlphaFoldDB" id="A0A0E2DAL4"/>
<evidence type="ECO:0000313" key="3">
    <source>
        <dbReference type="Proteomes" id="UP000001340"/>
    </source>
</evidence>
<dbReference type="Pfam" id="PF13614">
    <property type="entry name" value="AAA_31"/>
    <property type="match status" value="1"/>
</dbReference>
<comment type="caution">
    <text evidence="2">The sequence shown here is derived from an EMBL/GenBank/DDBJ whole genome shotgun (WGS) entry which is preliminary data.</text>
</comment>